<feature type="chain" id="PRO_5015756809" evidence="2">
    <location>
        <begin position="24"/>
        <end position="309"/>
    </location>
</feature>
<reference evidence="3 4" key="1">
    <citation type="submission" date="2018-04" db="EMBL/GenBank/DDBJ databases">
        <title>Genomic Encyclopedia of Type Strains, Phase III (KMG-III): the genomes of soil and plant-associated and newly described type strains.</title>
        <authorList>
            <person name="Whitman W."/>
        </authorList>
    </citation>
    <scope>NUCLEOTIDE SEQUENCE [LARGE SCALE GENOMIC DNA]</scope>
    <source>
        <strain evidence="3 4">MA101b</strain>
    </source>
</reference>
<keyword evidence="1" id="KW-0812">Transmembrane</keyword>
<evidence type="ECO:0000256" key="2">
    <source>
        <dbReference type="SAM" id="SignalP"/>
    </source>
</evidence>
<protein>
    <submittedName>
        <fullName evidence="3">Uncharacterized protein</fullName>
    </submittedName>
</protein>
<feature type="transmembrane region" description="Helical" evidence="1">
    <location>
        <begin position="251"/>
        <end position="270"/>
    </location>
</feature>
<evidence type="ECO:0000256" key="1">
    <source>
        <dbReference type="SAM" id="Phobius"/>
    </source>
</evidence>
<organism evidence="3 4">
    <name type="scientific">Sphingomonas aurantiaca</name>
    <dbReference type="NCBI Taxonomy" id="185949"/>
    <lineage>
        <taxon>Bacteria</taxon>
        <taxon>Pseudomonadati</taxon>
        <taxon>Pseudomonadota</taxon>
        <taxon>Alphaproteobacteria</taxon>
        <taxon>Sphingomonadales</taxon>
        <taxon>Sphingomonadaceae</taxon>
        <taxon>Sphingomonas</taxon>
    </lineage>
</organism>
<sequence>MTRWLLGVLALFLASAPSFGAHAVTPGALNGTIIAFGERRAIVGIEAHHAQFRLKIPNADFQKSLVAARLGDSIAVVVDNAAKPGAITAMTSLTRPVAPMTVLWVMFCSAALIAGLSAAFLWRRNPVVGVDNRYSNSQTQLALWFVTVGAAYVATNILRAFVLDGDFIGGVELTGNVVALTGLSAFTFGAAKVVASQKADGQTLGAAPITLPPGATQATPVSPVKTIADKARLTDLVRDDKGNADLGDLQMIFVTLAAVIIFLCQSFWWLSALQIAAQVVSPDVDTALLATFGIGQGAYLFKKAATPNG</sequence>
<dbReference type="RefSeq" id="WP_146168861.1">
    <property type="nucleotide sequence ID" value="NZ_QAOG01000005.1"/>
</dbReference>
<proteinExistence type="predicted"/>
<name>A0A2T5GJ74_9SPHN</name>
<feature type="signal peptide" evidence="2">
    <location>
        <begin position="1"/>
        <end position="23"/>
    </location>
</feature>
<keyword evidence="4" id="KW-1185">Reference proteome</keyword>
<gene>
    <name evidence="3" type="ORF">C8J26_3115</name>
</gene>
<keyword evidence="1" id="KW-1133">Transmembrane helix</keyword>
<keyword evidence="1" id="KW-0472">Membrane</keyword>
<dbReference type="Proteomes" id="UP000244189">
    <property type="component" value="Unassembled WGS sequence"/>
</dbReference>
<comment type="caution">
    <text evidence="3">The sequence shown here is derived from an EMBL/GenBank/DDBJ whole genome shotgun (WGS) entry which is preliminary data.</text>
</comment>
<feature type="transmembrane region" description="Helical" evidence="1">
    <location>
        <begin position="142"/>
        <end position="161"/>
    </location>
</feature>
<feature type="transmembrane region" description="Helical" evidence="1">
    <location>
        <begin position="102"/>
        <end position="122"/>
    </location>
</feature>
<evidence type="ECO:0000313" key="3">
    <source>
        <dbReference type="EMBL" id="PTQ59371.1"/>
    </source>
</evidence>
<accession>A0A2T5GJ74</accession>
<dbReference type="EMBL" id="QAOG01000005">
    <property type="protein sequence ID" value="PTQ59371.1"/>
    <property type="molecule type" value="Genomic_DNA"/>
</dbReference>
<keyword evidence="2" id="KW-0732">Signal</keyword>
<evidence type="ECO:0000313" key="4">
    <source>
        <dbReference type="Proteomes" id="UP000244189"/>
    </source>
</evidence>
<dbReference type="AlphaFoldDB" id="A0A2T5GJ74"/>